<protein>
    <submittedName>
        <fullName evidence="2">Cyclase family protein</fullName>
        <ecNumber evidence="2">3.5.-.-</ecNumber>
    </submittedName>
</protein>
<dbReference type="InterPro" id="IPR007325">
    <property type="entry name" value="KFase/CYL"/>
</dbReference>
<sequence length="235" mass="24282">MRPLADLSHRIETGMPVFPGDPEVSVSPALEIERDVVAVSHLALGSHTGTHVDAPAHTVPGGRTMDRVGLDELVGPALVLHVPGLAAGERIGAGEVEGQVPERVPAIVVVATGWDRHFGADEYLRHPYLDAGLAAELVRRGMRVLAVDTLNPDPTLQEGAFRLPVHEAVLGADGLIVENLTGAAALPARAHLGFFPLRLGAVDGAPVRAVAFDTGASGPDAGAGPRSEPAPGPRS</sequence>
<dbReference type="SUPFAM" id="SSF102198">
    <property type="entry name" value="Putative cyclase"/>
    <property type="match status" value="1"/>
</dbReference>
<evidence type="ECO:0000256" key="1">
    <source>
        <dbReference type="SAM" id="MobiDB-lite"/>
    </source>
</evidence>
<dbReference type="Pfam" id="PF04199">
    <property type="entry name" value="Cyclase"/>
    <property type="match status" value="1"/>
</dbReference>
<dbReference type="PANTHER" id="PTHR31118:SF32">
    <property type="entry name" value="KYNURENINE FORMAMIDASE"/>
    <property type="match status" value="1"/>
</dbReference>
<dbReference type="Gene3D" id="3.50.30.50">
    <property type="entry name" value="Putative cyclase"/>
    <property type="match status" value="1"/>
</dbReference>
<evidence type="ECO:0000313" key="3">
    <source>
        <dbReference type="Proteomes" id="UP001575652"/>
    </source>
</evidence>
<feature type="region of interest" description="Disordered" evidence="1">
    <location>
        <begin position="213"/>
        <end position="235"/>
    </location>
</feature>
<evidence type="ECO:0000313" key="2">
    <source>
        <dbReference type="EMBL" id="MFB0836316.1"/>
    </source>
</evidence>
<keyword evidence="3" id="KW-1185">Reference proteome</keyword>
<proteinExistence type="predicted"/>
<dbReference type="GO" id="GO:0016787">
    <property type="term" value="F:hydrolase activity"/>
    <property type="evidence" value="ECO:0007669"/>
    <property type="project" value="UniProtKB-KW"/>
</dbReference>
<dbReference type="EMBL" id="JBHDLJ010000022">
    <property type="protein sequence ID" value="MFB0836316.1"/>
    <property type="molecule type" value="Genomic_DNA"/>
</dbReference>
<dbReference type="PANTHER" id="PTHR31118">
    <property type="entry name" value="CYCLASE-LIKE PROTEIN 2"/>
    <property type="match status" value="1"/>
</dbReference>
<dbReference type="RefSeq" id="WP_373973500.1">
    <property type="nucleotide sequence ID" value="NZ_JBHDLJ010000022.1"/>
</dbReference>
<organism evidence="2 3">
    <name type="scientific">Arthrobacter halodurans</name>
    <dbReference type="NCBI Taxonomy" id="516699"/>
    <lineage>
        <taxon>Bacteria</taxon>
        <taxon>Bacillati</taxon>
        <taxon>Actinomycetota</taxon>
        <taxon>Actinomycetes</taxon>
        <taxon>Micrococcales</taxon>
        <taxon>Micrococcaceae</taxon>
        <taxon>Arthrobacter</taxon>
    </lineage>
</organism>
<dbReference type="Proteomes" id="UP001575652">
    <property type="component" value="Unassembled WGS sequence"/>
</dbReference>
<comment type="caution">
    <text evidence="2">The sequence shown here is derived from an EMBL/GenBank/DDBJ whole genome shotgun (WGS) entry which is preliminary data.</text>
</comment>
<reference evidence="2 3" key="1">
    <citation type="submission" date="2024-09" db="EMBL/GenBank/DDBJ databases">
        <authorList>
            <person name="Salinas-Garcia M.A."/>
            <person name="Prieme A."/>
        </authorList>
    </citation>
    <scope>NUCLEOTIDE SEQUENCE [LARGE SCALE GENOMIC DNA]</scope>
    <source>
        <strain evidence="2 3">DSM 21081</strain>
    </source>
</reference>
<name>A0ABV4USV9_9MICC</name>
<accession>A0ABV4USV9</accession>
<dbReference type="InterPro" id="IPR037175">
    <property type="entry name" value="KFase_sf"/>
</dbReference>
<keyword evidence="2" id="KW-0378">Hydrolase</keyword>
<dbReference type="EC" id="3.5.-.-" evidence="2"/>
<gene>
    <name evidence="2" type="ORF">ACETWP_17130</name>
</gene>